<sequence length="340" mass="37222">MRRGWLFPLLAAVSLAFAAPLRVGVKPAPPFALQGPDGRWEGLAVELWEAAAERLGLDFVYVPTDLTGMLDGVAAGELDLAVGALTITAERERRFDFSNAYFATGLGIAVPARGGGLGALLRGLLDVRLLYVVLVLAAGVGVVSWLVWRFERRDPRNPEGRDPRWSLWWAVITLIGYDDTQPSSLAGRVVAVLWMVASVVGVAALTAALTTALTVNRLESSVSGPDDLYKVRVGTVPRSSAAAYLERRRIHFVPFPNLDAAMDALELGRVEAVVYDAPLLQHQALGRDGVRVLDARFEPQNYAFALPSKSPLREDLNRVLLEHLQSQAWRDALYRYLGER</sequence>
<keyword evidence="9" id="KW-0407">Ion channel</keyword>
<dbReference type="PANTHER" id="PTHR18966">
    <property type="entry name" value="IONOTROPIC GLUTAMATE RECEPTOR"/>
    <property type="match status" value="1"/>
</dbReference>
<proteinExistence type="predicted"/>
<organism evidence="14">
    <name type="scientific">Oceanithermus profundus</name>
    <dbReference type="NCBI Taxonomy" id="187137"/>
    <lineage>
        <taxon>Bacteria</taxon>
        <taxon>Thermotogati</taxon>
        <taxon>Deinococcota</taxon>
        <taxon>Deinococci</taxon>
        <taxon>Thermales</taxon>
        <taxon>Thermaceae</taxon>
        <taxon>Oceanithermus</taxon>
    </lineage>
</organism>
<dbReference type="Gene3D" id="3.40.190.10">
    <property type="entry name" value="Periplasmic binding protein-like II"/>
    <property type="match status" value="3"/>
</dbReference>
<feature type="transmembrane region" description="Helical" evidence="10">
    <location>
        <begin position="100"/>
        <end position="121"/>
    </location>
</feature>
<dbReference type="EMBL" id="DRPZ01000263">
    <property type="protein sequence ID" value="HGY10446.1"/>
    <property type="molecule type" value="Genomic_DNA"/>
</dbReference>
<evidence type="ECO:0000256" key="9">
    <source>
        <dbReference type="ARBA" id="ARBA00023303"/>
    </source>
</evidence>
<evidence type="ECO:0000313" key="14">
    <source>
        <dbReference type="EMBL" id="HGY10446.1"/>
    </source>
</evidence>
<keyword evidence="6 10" id="KW-0472">Membrane</keyword>
<protein>
    <submittedName>
        <fullName evidence="14">Transporter substrate-binding domain-containing protein</fullName>
    </submittedName>
</protein>
<comment type="caution">
    <text evidence="14">The sequence shown here is derived from an EMBL/GenBank/DDBJ whole genome shotgun (WGS) entry which is preliminary data.</text>
</comment>
<feature type="domain" description="Ionotropic glutamate receptor C-terminal" evidence="13">
    <location>
        <begin position="20"/>
        <end position="336"/>
    </location>
</feature>
<feature type="chain" id="PRO_5027758714" evidence="11">
    <location>
        <begin position="19"/>
        <end position="340"/>
    </location>
</feature>
<evidence type="ECO:0000256" key="2">
    <source>
        <dbReference type="ARBA" id="ARBA00022448"/>
    </source>
</evidence>
<dbReference type="Pfam" id="PF00497">
    <property type="entry name" value="SBP_bac_3"/>
    <property type="match status" value="1"/>
</dbReference>
<dbReference type="Proteomes" id="UP000885759">
    <property type="component" value="Unassembled WGS sequence"/>
</dbReference>
<dbReference type="GO" id="GO:0016020">
    <property type="term" value="C:membrane"/>
    <property type="evidence" value="ECO:0007669"/>
    <property type="project" value="UniProtKB-SubCell"/>
</dbReference>
<reference evidence="14" key="1">
    <citation type="journal article" date="2020" name="mSystems">
        <title>Genome- and Community-Level Interaction Insights into Carbon Utilization and Element Cycling Functions of Hydrothermarchaeota in Hydrothermal Sediment.</title>
        <authorList>
            <person name="Zhou Z."/>
            <person name="Liu Y."/>
            <person name="Xu W."/>
            <person name="Pan J."/>
            <person name="Luo Z.H."/>
            <person name="Li M."/>
        </authorList>
    </citation>
    <scope>NUCLEOTIDE SEQUENCE [LARGE SCALE GENOMIC DNA]</scope>
    <source>
        <strain evidence="14">HyVt-570</strain>
    </source>
</reference>
<feature type="transmembrane region" description="Helical" evidence="10">
    <location>
        <begin position="191"/>
        <end position="215"/>
    </location>
</feature>
<evidence type="ECO:0000256" key="7">
    <source>
        <dbReference type="ARBA" id="ARBA00023170"/>
    </source>
</evidence>
<keyword evidence="5" id="KW-0406">Ion transport</keyword>
<dbReference type="InterPro" id="IPR001638">
    <property type="entry name" value="Solute-binding_3/MltF_N"/>
</dbReference>
<accession>A0A7C4VDL0</accession>
<keyword evidence="2" id="KW-0813">Transport</keyword>
<dbReference type="Gene3D" id="1.10.287.70">
    <property type="match status" value="1"/>
</dbReference>
<feature type="domain" description="Solute-binding protein family 3/N-terminal" evidence="12">
    <location>
        <begin position="20"/>
        <end position="340"/>
    </location>
</feature>
<dbReference type="SMART" id="SM00062">
    <property type="entry name" value="PBPb"/>
    <property type="match status" value="1"/>
</dbReference>
<dbReference type="SUPFAM" id="SSF53850">
    <property type="entry name" value="Periplasmic binding protein-like II"/>
    <property type="match status" value="1"/>
</dbReference>
<feature type="transmembrane region" description="Helical" evidence="10">
    <location>
        <begin position="128"/>
        <end position="148"/>
    </location>
</feature>
<evidence type="ECO:0000256" key="8">
    <source>
        <dbReference type="ARBA" id="ARBA00023180"/>
    </source>
</evidence>
<keyword evidence="8" id="KW-0325">Glycoprotein</keyword>
<dbReference type="GO" id="GO:0015276">
    <property type="term" value="F:ligand-gated monoatomic ion channel activity"/>
    <property type="evidence" value="ECO:0007669"/>
    <property type="project" value="InterPro"/>
</dbReference>
<keyword evidence="4 10" id="KW-1133">Transmembrane helix</keyword>
<evidence type="ECO:0000259" key="13">
    <source>
        <dbReference type="SMART" id="SM00079"/>
    </source>
</evidence>
<dbReference type="AlphaFoldDB" id="A0A7C4VDL0"/>
<dbReference type="InterPro" id="IPR001320">
    <property type="entry name" value="Iontro_rcpt_C"/>
</dbReference>
<gene>
    <name evidence="14" type="ORF">ENK37_10440</name>
</gene>
<keyword evidence="7" id="KW-0675">Receptor</keyword>
<evidence type="ECO:0000259" key="12">
    <source>
        <dbReference type="SMART" id="SM00062"/>
    </source>
</evidence>
<name>A0A7C4VDL0_9DEIN</name>
<dbReference type="InterPro" id="IPR015683">
    <property type="entry name" value="Ionotropic_Glu_rcpt"/>
</dbReference>
<feature type="signal peptide" evidence="11">
    <location>
        <begin position="1"/>
        <end position="18"/>
    </location>
</feature>
<dbReference type="SMART" id="SM00079">
    <property type="entry name" value="PBPe"/>
    <property type="match status" value="1"/>
</dbReference>
<dbReference type="Pfam" id="PF00060">
    <property type="entry name" value="Lig_chan"/>
    <property type="match status" value="1"/>
</dbReference>
<evidence type="ECO:0000256" key="10">
    <source>
        <dbReference type="SAM" id="Phobius"/>
    </source>
</evidence>
<keyword evidence="11" id="KW-0732">Signal</keyword>
<dbReference type="SUPFAM" id="SSF81324">
    <property type="entry name" value="Voltage-gated potassium channels"/>
    <property type="match status" value="1"/>
</dbReference>
<evidence type="ECO:0000256" key="3">
    <source>
        <dbReference type="ARBA" id="ARBA00022692"/>
    </source>
</evidence>
<comment type="subcellular location">
    <subcellularLocation>
        <location evidence="1">Membrane</location>
        <topology evidence="1">Multi-pass membrane protein</topology>
    </subcellularLocation>
</comment>
<keyword evidence="3 10" id="KW-0812">Transmembrane</keyword>
<evidence type="ECO:0000256" key="1">
    <source>
        <dbReference type="ARBA" id="ARBA00004141"/>
    </source>
</evidence>
<evidence type="ECO:0000256" key="4">
    <source>
        <dbReference type="ARBA" id="ARBA00022989"/>
    </source>
</evidence>
<evidence type="ECO:0000256" key="6">
    <source>
        <dbReference type="ARBA" id="ARBA00023136"/>
    </source>
</evidence>
<evidence type="ECO:0000256" key="5">
    <source>
        <dbReference type="ARBA" id="ARBA00023065"/>
    </source>
</evidence>
<evidence type="ECO:0000256" key="11">
    <source>
        <dbReference type="SAM" id="SignalP"/>
    </source>
</evidence>